<dbReference type="Pfam" id="PF03067">
    <property type="entry name" value="LPMO_10"/>
    <property type="match status" value="1"/>
</dbReference>
<dbReference type="InterPro" id="IPR014756">
    <property type="entry name" value="Ig_E-set"/>
</dbReference>
<keyword evidence="1 2" id="KW-0732">Signal</keyword>
<dbReference type="AlphaFoldDB" id="A0AAU2HF07"/>
<protein>
    <submittedName>
        <fullName evidence="4">Lytic polysaccharide monooxygenase</fullName>
    </submittedName>
</protein>
<reference evidence="4" key="1">
    <citation type="submission" date="2022-10" db="EMBL/GenBank/DDBJ databases">
        <title>The complete genomes of actinobacterial strains from the NBC collection.</title>
        <authorList>
            <person name="Joergensen T.S."/>
            <person name="Alvarez Arevalo M."/>
            <person name="Sterndorff E.B."/>
            <person name="Faurdal D."/>
            <person name="Vuksanovic O."/>
            <person name="Mourched A.-S."/>
            <person name="Charusanti P."/>
            <person name="Shaw S."/>
            <person name="Blin K."/>
            <person name="Weber T."/>
        </authorList>
    </citation>
    <scope>NUCLEOTIDE SEQUENCE</scope>
    <source>
        <strain evidence="4">NBC_00060</strain>
        <plasmid evidence="4">unnamed1</plasmid>
    </source>
</reference>
<sequence>MRKHLAATACALLLAPLALTTGGTASAHGTSSSPPSRALVCKDLGVVKGGGGRTPNKACNAAYQRSGESPFSDWMSVAQIDVAGRHRSFLPDGKLCSGNQPKFSGLDLARDDWPAQKLPSNTEQTLVFKETARHAPSHFEYYVTKDGYNPTKPLAWKDLEAIPFLVAQQPALDTRTSWATQLPAKKGRHLVFTIWQRELPSSGEAFYACSDVDFT</sequence>
<feature type="chain" id="PRO_5043636980" evidence="2">
    <location>
        <begin position="28"/>
        <end position="215"/>
    </location>
</feature>
<name>A0AAU2HF07_9ACTN</name>
<evidence type="ECO:0000259" key="3">
    <source>
        <dbReference type="Pfam" id="PF03067"/>
    </source>
</evidence>
<dbReference type="RefSeq" id="WP_331723652.1">
    <property type="nucleotide sequence ID" value="NZ_CP108254.1"/>
</dbReference>
<keyword evidence="4" id="KW-0503">Monooxygenase</keyword>
<accession>A0AAU2HF07</accession>
<dbReference type="InterPro" id="IPR051024">
    <property type="entry name" value="GlcNAc_Chitin_IntDeg"/>
</dbReference>
<dbReference type="Gene3D" id="2.70.50.50">
    <property type="entry name" value="chitin-binding protein cbp21"/>
    <property type="match status" value="1"/>
</dbReference>
<evidence type="ECO:0000256" key="2">
    <source>
        <dbReference type="SAM" id="SignalP"/>
    </source>
</evidence>
<dbReference type="SUPFAM" id="SSF81296">
    <property type="entry name" value="E set domains"/>
    <property type="match status" value="1"/>
</dbReference>
<dbReference type="EMBL" id="CP108254">
    <property type="protein sequence ID" value="WTU45860.1"/>
    <property type="molecule type" value="Genomic_DNA"/>
</dbReference>
<evidence type="ECO:0000313" key="4">
    <source>
        <dbReference type="EMBL" id="WTU45860.1"/>
    </source>
</evidence>
<evidence type="ECO:0000256" key="1">
    <source>
        <dbReference type="ARBA" id="ARBA00022729"/>
    </source>
</evidence>
<keyword evidence="4" id="KW-0560">Oxidoreductase</keyword>
<dbReference type="PANTHER" id="PTHR34823:SF1">
    <property type="entry name" value="CHITIN-BINDING TYPE-4 DOMAIN-CONTAINING PROTEIN"/>
    <property type="match status" value="1"/>
</dbReference>
<keyword evidence="4" id="KW-0614">Plasmid</keyword>
<dbReference type="GO" id="GO:0004497">
    <property type="term" value="F:monooxygenase activity"/>
    <property type="evidence" value="ECO:0007669"/>
    <property type="project" value="UniProtKB-KW"/>
</dbReference>
<feature type="domain" description="Chitin-binding type-4" evidence="3">
    <location>
        <begin position="28"/>
        <end position="212"/>
    </location>
</feature>
<gene>
    <name evidence="4" type="ORF">OHV25_40390</name>
</gene>
<organism evidence="4">
    <name type="scientific">Streptomyces sp. NBC_00060</name>
    <dbReference type="NCBI Taxonomy" id="2975636"/>
    <lineage>
        <taxon>Bacteria</taxon>
        <taxon>Bacillati</taxon>
        <taxon>Actinomycetota</taxon>
        <taxon>Actinomycetes</taxon>
        <taxon>Kitasatosporales</taxon>
        <taxon>Streptomycetaceae</taxon>
        <taxon>Streptomyces</taxon>
    </lineage>
</organism>
<dbReference type="PANTHER" id="PTHR34823">
    <property type="entry name" value="GLCNAC-BINDING PROTEIN A"/>
    <property type="match status" value="1"/>
</dbReference>
<proteinExistence type="predicted"/>
<dbReference type="CDD" id="cd21177">
    <property type="entry name" value="LPMO_AA10"/>
    <property type="match status" value="1"/>
</dbReference>
<feature type="signal peptide" evidence="2">
    <location>
        <begin position="1"/>
        <end position="27"/>
    </location>
</feature>
<geneLocation type="plasmid" evidence="4">
    <name>unnamed1</name>
</geneLocation>
<dbReference type="InterPro" id="IPR004302">
    <property type="entry name" value="Cellulose/chitin-bd_N"/>
</dbReference>